<dbReference type="InterPro" id="IPR036259">
    <property type="entry name" value="MFS_trans_sf"/>
</dbReference>
<dbReference type="Proteomes" id="UP001649230">
    <property type="component" value="Chromosome"/>
</dbReference>
<keyword evidence="1" id="KW-0812">Transmembrane</keyword>
<feature type="transmembrane region" description="Helical" evidence="1">
    <location>
        <begin position="20"/>
        <end position="40"/>
    </location>
</feature>
<dbReference type="EMBL" id="CP090978">
    <property type="protein sequence ID" value="UJF35223.1"/>
    <property type="molecule type" value="Genomic_DNA"/>
</dbReference>
<proteinExistence type="predicted"/>
<reference evidence="2 3" key="1">
    <citation type="journal article" date="2024" name="Int. J. Syst. Evol. Microbiol.">
        <title>Paenibacillus hexagrammi sp. nov., a novel bacterium isolated from the gut content of Hexagrammos agrammus.</title>
        <authorList>
            <person name="Jung H.K."/>
            <person name="Kim D.G."/>
            <person name="Zin H."/>
            <person name="Park J."/>
            <person name="Jung H."/>
            <person name="Kim Y.O."/>
            <person name="Kong H.J."/>
            <person name="Kim J.W."/>
            <person name="Kim Y.S."/>
        </authorList>
    </citation>
    <scope>NUCLEOTIDE SEQUENCE [LARGE SCALE GENOMIC DNA]</scope>
    <source>
        <strain evidence="2 3">YPD9-1</strain>
    </source>
</reference>
<accession>A0ABY3SMU7</accession>
<evidence type="ECO:0008006" key="4">
    <source>
        <dbReference type="Google" id="ProtNLM"/>
    </source>
</evidence>
<organism evidence="2 3">
    <name type="scientific">Paenibacillus hexagrammi</name>
    <dbReference type="NCBI Taxonomy" id="2908839"/>
    <lineage>
        <taxon>Bacteria</taxon>
        <taxon>Bacillati</taxon>
        <taxon>Bacillota</taxon>
        <taxon>Bacilli</taxon>
        <taxon>Bacillales</taxon>
        <taxon>Paenibacillaceae</taxon>
        <taxon>Paenibacillus</taxon>
    </lineage>
</organism>
<keyword evidence="1" id="KW-0472">Membrane</keyword>
<dbReference type="RefSeq" id="WP_235121793.1">
    <property type="nucleotide sequence ID" value="NZ_CP090978.1"/>
</dbReference>
<sequence>MIVGPIVSGRMWDVYGHHAPFLLSGSVLVVLLVLQMFISIGKKGVVR</sequence>
<keyword evidence="1" id="KW-1133">Transmembrane helix</keyword>
<name>A0ABY3SMU7_9BACL</name>
<evidence type="ECO:0000313" key="3">
    <source>
        <dbReference type="Proteomes" id="UP001649230"/>
    </source>
</evidence>
<keyword evidence="3" id="KW-1185">Reference proteome</keyword>
<gene>
    <name evidence="2" type="ORF">L0M14_08905</name>
</gene>
<protein>
    <recommendedName>
        <fullName evidence="4">Major facilitator superfamily (MFS) profile domain-containing protein</fullName>
    </recommendedName>
</protein>
<evidence type="ECO:0000256" key="1">
    <source>
        <dbReference type="SAM" id="Phobius"/>
    </source>
</evidence>
<dbReference type="SUPFAM" id="SSF103473">
    <property type="entry name" value="MFS general substrate transporter"/>
    <property type="match status" value="1"/>
</dbReference>
<evidence type="ECO:0000313" key="2">
    <source>
        <dbReference type="EMBL" id="UJF35223.1"/>
    </source>
</evidence>